<evidence type="ECO:0000313" key="2">
    <source>
        <dbReference type="EMBL" id="MCW3788642.1"/>
    </source>
</evidence>
<feature type="transmembrane region" description="Helical" evidence="1">
    <location>
        <begin position="367"/>
        <end position="387"/>
    </location>
</feature>
<gene>
    <name evidence="2" type="ORF">OM075_19390</name>
</gene>
<dbReference type="SUPFAM" id="SSF82693">
    <property type="entry name" value="Multidrug efflux transporter AcrB pore domain, PN1, PN2, PC1 and PC2 subdomains"/>
    <property type="match status" value="3"/>
</dbReference>
<sequence length="1028" mass="112840">MKKLAQFSVSYPVTVAMIILGIVLLGIISFSRLGTDLFPDLNNPKIVVEIESGERPPEEMEKQFVENIENTIIRQSGVVNVSSVSKVGTAQIDVEYNWDQDMDEAFLDIQKALTSYSQNEDVEALNIFRNDPNAAPIMLAAVSNPSINDMDDLRKIAENYIRNELIRLDGIADVRLSGDETKEIIIETNPYVLESHNISSSSIINKIESYNQNVSGGSIEELGQKYTIKGVSIYKSTDDLGKLVVGTTIQTDEEGKSVEVPLLLKDVASITYKNEDPTNIVRLNGKRCIGLSIYKETKFNTVAAIETLNEGFEKIHKALPGYEFTVIKNQGKFIDDAINEVEDSAIIGIIFAVIILFVFLRRVGTTFIVSVSIPISIIATFNLMYFNGLTLNIMTLGGLALGAGMLVDNAIIVVENIFSLLEQGVGIRKASVEGTAKVGGALVASTLTTIVVFLPIVYLHGASGELFKDQAWTVAFSLLSSLFVAILIIPVLSVFILGKKAEAVIPKERSYPKYNRFLIKALDKRFLVIGLSVILVVASYYSISLIGSEFMPAAQTKEFSIEVSLPSGTSLERTSSTLQNMEEMIQASLGEHIENIYAHAGPESSSGSSEKSVFDGENTGYIKLILNEETTLSTNEFIPVLNQMFDGIANLELEYIQDETALQEILGSESAPVMIEVSGEDLDELDQLTDQVYAILKDDAQLYNIKSSFETGVPEVNIEIDRYRAGLFNIDASSIINQLKEFLMGKDAGSIESDGELTDITLKMPDYPLKDLKNFIIQNGESEYRLGELAKISIGNSPKEVIRDNQNRVGRITAHIQGDIAIDKLTKDIENKLSQISFPQGYKYQIKGDELKRKESFGSLSFALILSIVLVYMVMASQFESLLHPFTILLTIPLAGVGAIAAFLILGKSLNIMAYIGLVMLAGIAVNDSIILVDAINQLKREGVKLREAIIKATNSRVRPILMTSLTTILGLLPLTIGFGESAAIRSSMAIAVIGGLITSTLLTLVVIPCLYYIFEEVLNRKKVREDQ</sequence>
<dbReference type="EMBL" id="JAPDPJ010000060">
    <property type="protein sequence ID" value="MCW3788642.1"/>
    <property type="molecule type" value="Genomic_DNA"/>
</dbReference>
<dbReference type="InterPro" id="IPR001036">
    <property type="entry name" value="Acrflvin-R"/>
</dbReference>
<feature type="transmembrane region" description="Helical" evidence="1">
    <location>
        <begin position="958"/>
        <end position="977"/>
    </location>
</feature>
<dbReference type="Gene3D" id="3.30.70.1440">
    <property type="entry name" value="Multidrug efflux transporter AcrB pore domain"/>
    <property type="match status" value="1"/>
</dbReference>
<feature type="transmembrane region" description="Helical" evidence="1">
    <location>
        <begin position="886"/>
        <end position="906"/>
    </location>
</feature>
<dbReference type="InterPro" id="IPR027463">
    <property type="entry name" value="AcrB_DN_DC_subdom"/>
</dbReference>
<accession>A0AAE3SGZ6</accession>
<dbReference type="Pfam" id="PF00873">
    <property type="entry name" value="ACR_tran"/>
    <property type="match status" value="1"/>
</dbReference>
<feature type="transmembrane region" description="Helical" evidence="1">
    <location>
        <begin position="9"/>
        <end position="30"/>
    </location>
</feature>
<keyword evidence="1" id="KW-0812">Transmembrane</keyword>
<feature type="transmembrane region" description="Helical" evidence="1">
    <location>
        <begin position="471"/>
        <end position="497"/>
    </location>
</feature>
<dbReference type="SUPFAM" id="SSF82866">
    <property type="entry name" value="Multidrug efflux transporter AcrB transmembrane domain"/>
    <property type="match status" value="2"/>
</dbReference>
<evidence type="ECO:0000313" key="3">
    <source>
        <dbReference type="Proteomes" id="UP001209229"/>
    </source>
</evidence>
<dbReference type="RefSeq" id="WP_301192200.1">
    <property type="nucleotide sequence ID" value="NZ_JAPDPJ010000060.1"/>
</dbReference>
<keyword evidence="3" id="KW-1185">Reference proteome</keyword>
<dbReference type="Gene3D" id="1.20.1640.10">
    <property type="entry name" value="Multidrug efflux transporter AcrB transmembrane domain"/>
    <property type="match status" value="2"/>
</dbReference>
<keyword evidence="1" id="KW-0472">Membrane</keyword>
<feature type="transmembrane region" description="Helical" evidence="1">
    <location>
        <begin position="344"/>
        <end position="360"/>
    </location>
</feature>
<feature type="transmembrane region" description="Helical" evidence="1">
    <location>
        <begin position="989"/>
        <end position="1015"/>
    </location>
</feature>
<feature type="transmembrane region" description="Helical" evidence="1">
    <location>
        <begin position="393"/>
        <end position="418"/>
    </location>
</feature>
<protein>
    <submittedName>
        <fullName evidence="2">Efflux RND transporter permease subunit</fullName>
    </submittedName>
</protein>
<dbReference type="Proteomes" id="UP001209229">
    <property type="component" value="Unassembled WGS sequence"/>
</dbReference>
<feature type="transmembrane region" description="Helical" evidence="1">
    <location>
        <begin position="856"/>
        <end position="874"/>
    </location>
</feature>
<dbReference type="AlphaFoldDB" id="A0AAE3SGZ6"/>
<feature type="transmembrane region" description="Helical" evidence="1">
    <location>
        <begin position="912"/>
        <end position="937"/>
    </location>
</feature>
<dbReference type="Gene3D" id="3.30.2090.10">
    <property type="entry name" value="Multidrug efflux transporter AcrB TolC docking domain, DN and DC subdomains"/>
    <property type="match status" value="2"/>
</dbReference>
<dbReference type="GO" id="GO:0042910">
    <property type="term" value="F:xenobiotic transmembrane transporter activity"/>
    <property type="evidence" value="ECO:0007669"/>
    <property type="project" value="TreeGrafter"/>
</dbReference>
<dbReference type="PANTHER" id="PTHR32063">
    <property type="match status" value="1"/>
</dbReference>
<dbReference type="PRINTS" id="PR00702">
    <property type="entry name" value="ACRIFLAVINRP"/>
</dbReference>
<dbReference type="Gene3D" id="3.30.70.1320">
    <property type="entry name" value="Multidrug efflux transporter AcrB pore domain like"/>
    <property type="match status" value="1"/>
</dbReference>
<dbReference type="SUPFAM" id="SSF82714">
    <property type="entry name" value="Multidrug efflux transporter AcrB TolC docking domain, DN and DC subdomains"/>
    <property type="match status" value="2"/>
</dbReference>
<keyword evidence="1" id="KW-1133">Transmembrane helix</keyword>
<dbReference type="PANTHER" id="PTHR32063:SF0">
    <property type="entry name" value="SWARMING MOTILITY PROTEIN SWRC"/>
    <property type="match status" value="1"/>
</dbReference>
<dbReference type="Gene3D" id="3.30.70.1430">
    <property type="entry name" value="Multidrug efflux transporter AcrB pore domain"/>
    <property type="match status" value="2"/>
</dbReference>
<name>A0AAE3SGZ6_9BACT</name>
<feature type="transmembrane region" description="Helical" evidence="1">
    <location>
        <begin position="438"/>
        <end position="459"/>
    </location>
</feature>
<proteinExistence type="predicted"/>
<reference evidence="2" key="1">
    <citation type="submission" date="2022-10" db="EMBL/GenBank/DDBJ databases">
        <authorList>
            <person name="Yu W.X."/>
        </authorList>
    </citation>
    <scope>NUCLEOTIDE SEQUENCE</scope>
    <source>
        <strain evidence="2">AAT</strain>
    </source>
</reference>
<dbReference type="GO" id="GO:0005886">
    <property type="term" value="C:plasma membrane"/>
    <property type="evidence" value="ECO:0007669"/>
    <property type="project" value="TreeGrafter"/>
</dbReference>
<comment type="caution">
    <text evidence="2">The sequence shown here is derived from an EMBL/GenBank/DDBJ whole genome shotgun (WGS) entry which is preliminary data.</text>
</comment>
<organism evidence="2 3">
    <name type="scientific">Plebeiibacterium sediminum</name>
    <dbReference type="NCBI Taxonomy" id="2992112"/>
    <lineage>
        <taxon>Bacteria</taxon>
        <taxon>Pseudomonadati</taxon>
        <taxon>Bacteroidota</taxon>
        <taxon>Bacteroidia</taxon>
        <taxon>Marinilabiliales</taxon>
        <taxon>Marinilabiliaceae</taxon>
        <taxon>Plebeiibacterium</taxon>
    </lineage>
</organism>
<feature type="transmembrane region" description="Helical" evidence="1">
    <location>
        <begin position="526"/>
        <end position="543"/>
    </location>
</feature>
<evidence type="ECO:0000256" key="1">
    <source>
        <dbReference type="SAM" id="Phobius"/>
    </source>
</evidence>